<feature type="compositionally biased region" description="Polar residues" evidence="1">
    <location>
        <begin position="379"/>
        <end position="397"/>
    </location>
</feature>
<reference evidence="3 4" key="1">
    <citation type="journal article" date="2014" name="Int. J. Syst. Evol. Microbiol.">
        <title>Nitrososphaera viennensis gen. nov., sp. nov., an aerobic and mesophilic, ammonia-oxidizing archaeon from soil and a member of the archaeal phylum Thaumarchaeota.</title>
        <authorList>
            <person name="Stieglmeier M."/>
            <person name="Klingl A."/>
            <person name="Alves R.J."/>
            <person name="Rittmann S.K."/>
            <person name="Melcher M."/>
            <person name="Leisch N."/>
            <person name="Schleper C."/>
        </authorList>
    </citation>
    <scope>NUCLEOTIDE SEQUENCE [LARGE SCALE GENOMIC DNA]</scope>
    <source>
        <strain evidence="3">EN76</strain>
    </source>
</reference>
<dbReference type="OrthoDB" id="12376at2157"/>
<proteinExistence type="predicted"/>
<gene>
    <name evidence="3" type="ORF">NVIE_006290</name>
</gene>
<keyword evidence="4" id="KW-1185">Reference proteome</keyword>
<dbReference type="EMBL" id="CP007536">
    <property type="protein sequence ID" value="AIC14833.1"/>
    <property type="molecule type" value="Genomic_DNA"/>
</dbReference>
<dbReference type="STRING" id="926571.NVIE_006290"/>
<feature type="region of interest" description="Disordered" evidence="1">
    <location>
        <begin position="377"/>
        <end position="397"/>
    </location>
</feature>
<dbReference type="GeneID" id="74945894"/>
<name>A0A060HGZ0_9ARCH</name>
<sequence length="431" mass="48644">MSFIKNIREKDKECSRCHKPLGLRSHDSEEIWEFEGKLCHSCFETIKNGIKEYEVTYVGGHSQLPVQMDGFLSILLFDQINKVVFRFKNKEKSKDDLYISFKSKDIRGSKIVSKNEASLKKMIITIGLRKTSESRYLQIDFLNGDKQESLILDVGKELDEVSTTIGLMIGNLSTKSIEKPKEIESTQTTTSEIQELAPEMPSKPCSVCLKNEQSFFVKSDNLCVSCFHKQYGKILLKGEVASYYGGHKAYLAGGLLSKEELGKLYLTEKHVIFTKNEKDLSKRWSIIIPLASIDVGSYSIEEKTRRQQVSGIGSSPVDGVFGGTGFIHESGKEHHLVIPYVDENGIPQSPRFGVTSFRGKAIREFAAELYNQLVKLQEKSSPQTAPTSNIQAGQKTETVQTRESPLLVLKMRLAKGEITKEEYEELREMLE</sequence>
<protein>
    <recommendedName>
        <fullName evidence="2">SHOCT domain-containing protein</fullName>
    </recommendedName>
</protein>
<dbReference type="InterPro" id="IPR018649">
    <property type="entry name" value="SHOCT"/>
</dbReference>
<dbReference type="AlphaFoldDB" id="A0A060HGZ0"/>
<organism evidence="3 4">
    <name type="scientific">Nitrososphaera viennensis EN76</name>
    <dbReference type="NCBI Taxonomy" id="926571"/>
    <lineage>
        <taxon>Archaea</taxon>
        <taxon>Nitrososphaerota</taxon>
        <taxon>Nitrososphaeria</taxon>
        <taxon>Nitrososphaerales</taxon>
        <taxon>Nitrososphaeraceae</taxon>
        <taxon>Nitrososphaera</taxon>
    </lineage>
</organism>
<evidence type="ECO:0000259" key="2">
    <source>
        <dbReference type="Pfam" id="PF09851"/>
    </source>
</evidence>
<dbReference type="RefSeq" id="WP_075053973.1">
    <property type="nucleotide sequence ID" value="NZ_CP007536.1"/>
</dbReference>
<feature type="domain" description="SHOCT" evidence="2">
    <location>
        <begin position="405"/>
        <end position="427"/>
    </location>
</feature>
<evidence type="ECO:0000313" key="3">
    <source>
        <dbReference type="EMBL" id="AIC14833.1"/>
    </source>
</evidence>
<dbReference type="HOGENOM" id="CLU_635566_0_0_2"/>
<dbReference type="KEGG" id="nvn:NVIE_006290"/>
<evidence type="ECO:0000313" key="4">
    <source>
        <dbReference type="Proteomes" id="UP000027093"/>
    </source>
</evidence>
<evidence type="ECO:0000256" key="1">
    <source>
        <dbReference type="SAM" id="MobiDB-lite"/>
    </source>
</evidence>
<dbReference type="Proteomes" id="UP000027093">
    <property type="component" value="Chromosome"/>
</dbReference>
<accession>A0A060HGZ0</accession>
<dbReference type="Pfam" id="PF09851">
    <property type="entry name" value="SHOCT"/>
    <property type="match status" value="1"/>
</dbReference>